<reference evidence="4" key="1">
    <citation type="submission" date="2021-02" db="EMBL/GenBank/DDBJ databases">
        <authorList>
            <person name="Nowell W R."/>
        </authorList>
    </citation>
    <scope>NUCLEOTIDE SEQUENCE</scope>
</reference>
<dbReference type="Gene3D" id="1.25.40.10">
    <property type="entry name" value="Tetratricopeptide repeat domain"/>
    <property type="match status" value="1"/>
</dbReference>
<proteinExistence type="predicted"/>
<dbReference type="SUPFAM" id="SSF48452">
    <property type="entry name" value="TPR-like"/>
    <property type="match status" value="1"/>
</dbReference>
<evidence type="ECO:0008006" key="8">
    <source>
        <dbReference type="Google" id="ProtNLM"/>
    </source>
</evidence>
<keyword evidence="2 3" id="KW-0802">TPR repeat</keyword>
<dbReference type="AlphaFoldDB" id="A0A815NAK8"/>
<evidence type="ECO:0000313" key="6">
    <source>
        <dbReference type="Proteomes" id="UP000663832"/>
    </source>
</evidence>
<dbReference type="InterPro" id="IPR011990">
    <property type="entry name" value="TPR-like_helical_dom_sf"/>
</dbReference>
<evidence type="ECO:0000313" key="5">
    <source>
        <dbReference type="EMBL" id="CAF1623823.1"/>
    </source>
</evidence>
<evidence type="ECO:0000256" key="3">
    <source>
        <dbReference type="PROSITE-ProRule" id="PRU00339"/>
    </source>
</evidence>
<dbReference type="OrthoDB" id="9979685at2759"/>
<dbReference type="Proteomes" id="UP000663877">
    <property type="component" value="Unassembled WGS sequence"/>
</dbReference>
<gene>
    <name evidence="4" type="ORF">BJG266_LOCUS39246</name>
    <name evidence="5" type="ORF">QVE165_LOCUS56139</name>
</gene>
<keyword evidence="6" id="KW-1185">Reference proteome</keyword>
<dbReference type="EMBL" id="CAJNOI010001646">
    <property type="protein sequence ID" value="CAF1429418.1"/>
    <property type="molecule type" value="Genomic_DNA"/>
</dbReference>
<keyword evidence="1" id="KW-0677">Repeat</keyword>
<accession>A0A815NAK8</accession>
<dbReference type="Proteomes" id="UP000663832">
    <property type="component" value="Unassembled WGS sequence"/>
</dbReference>
<name>A0A815NAK8_9BILA</name>
<evidence type="ECO:0000313" key="7">
    <source>
        <dbReference type="Proteomes" id="UP000663877"/>
    </source>
</evidence>
<evidence type="ECO:0000256" key="1">
    <source>
        <dbReference type="ARBA" id="ARBA00022737"/>
    </source>
</evidence>
<evidence type="ECO:0000256" key="2">
    <source>
        <dbReference type="ARBA" id="ARBA00022803"/>
    </source>
</evidence>
<sequence length="98" mass="11238">MSVSHQSMKEYSTAPDYYKKALAIQNKSLPSTHPNIATTYNSMATVLVNLEDYENALKYEQRAVDIANQTVAPNHPHLVTFNDYYERINIKVQSMKNK</sequence>
<dbReference type="Pfam" id="PF13424">
    <property type="entry name" value="TPR_12"/>
    <property type="match status" value="1"/>
</dbReference>
<evidence type="ECO:0000313" key="4">
    <source>
        <dbReference type="EMBL" id="CAF1429418.1"/>
    </source>
</evidence>
<feature type="repeat" description="TPR" evidence="3">
    <location>
        <begin position="37"/>
        <end position="70"/>
    </location>
</feature>
<comment type="caution">
    <text evidence="4">The sequence shown here is derived from an EMBL/GenBank/DDBJ whole genome shotgun (WGS) entry which is preliminary data.</text>
</comment>
<dbReference type="PANTHER" id="PTHR45641">
    <property type="entry name" value="TETRATRICOPEPTIDE REPEAT PROTEIN (AFU_ORTHOLOGUE AFUA_6G03870)"/>
    <property type="match status" value="1"/>
</dbReference>
<dbReference type="InterPro" id="IPR019734">
    <property type="entry name" value="TPR_rpt"/>
</dbReference>
<dbReference type="PROSITE" id="PS50005">
    <property type="entry name" value="TPR"/>
    <property type="match status" value="1"/>
</dbReference>
<organism evidence="4 7">
    <name type="scientific">Adineta steineri</name>
    <dbReference type="NCBI Taxonomy" id="433720"/>
    <lineage>
        <taxon>Eukaryota</taxon>
        <taxon>Metazoa</taxon>
        <taxon>Spiralia</taxon>
        <taxon>Gnathifera</taxon>
        <taxon>Rotifera</taxon>
        <taxon>Eurotatoria</taxon>
        <taxon>Bdelloidea</taxon>
        <taxon>Adinetida</taxon>
        <taxon>Adinetidae</taxon>
        <taxon>Adineta</taxon>
    </lineage>
</organism>
<protein>
    <recommendedName>
        <fullName evidence="8">Kinesin light chain</fullName>
    </recommendedName>
</protein>
<dbReference type="PANTHER" id="PTHR45641:SF1">
    <property type="entry name" value="AAA+ ATPASE DOMAIN-CONTAINING PROTEIN"/>
    <property type="match status" value="1"/>
</dbReference>
<dbReference type="EMBL" id="CAJNOM010001975">
    <property type="protein sequence ID" value="CAF1623823.1"/>
    <property type="molecule type" value="Genomic_DNA"/>
</dbReference>